<name>A0ABP4DXC4_9ACTN</name>
<dbReference type="SMART" id="SM00849">
    <property type="entry name" value="Lactamase_B"/>
    <property type="match status" value="1"/>
</dbReference>
<dbReference type="PANTHER" id="PTHR42951:SF4">
    <property type="entry name" value="ACYL-COENZYME A THIOESTERASE MBLAC2"/>
    <property type="match status" value="1"/>
</dbReference>
<gene>
    <name evidence="2" type="ORF">GCM10009663_12280</name>
</gene>
<dbReference type="PANTHER" id="PTHR42951">
    <property type="entry name" value="METALLO-BETA-LACTAMASE DOMAIN-CONTAINING"/>
    <property type="match status" value="1"/>
</dbReference>
<dbReference type="RefSeq" id="WP_344622453.1">
    <property type="nucleotide sequence ID" value="NZ_BAAALD010000007.1"/>
</dbReference>
<dbReference type="Proteomes" id="UP001499987">
    <property type="component" value="Unassembled WGS sequence"/>
</dbReference>
<feature type="domain" description="Metallo-beta-lactamase" evidence="1">
    <location>
        <begin position="50"/>
        <end position="213"/>
    </location>
</feature>
<evidence type="ECO:0000259" key="1">
    <source>
        <dbReference type="SMART" id="SM00849"/>
    </source>
</evidence>
<evidence type="ECO:0000313" key="2">
    <source>
        <dbReference type="EMBL" id="GAA1073656.1"/>
    </source>
</evidence>
<proteinExistence type="predicted"/>
<sequence length="270" mass="30150">MNTQHRTPLDVRWIHGSTSSKHNTDPDLQVHRVDEATYILRQNKAVHYEAPFLYLLFGTERAVLIDTGATADPAHLPLRRTVDELIEEHSPGLPLLVLHSHGHGDHTAGDGQFADRPDTELVPAAEALAWFGFEGEESRELDLGGRVLECLATPGHHAASVTYHDPRTGFLLTGDTVYPGRLYVNDWPAFTRTVDRLVEFTATREVTHVLGCHIEMTTEPGTDYPLGTTFQPDEPPLELSVADLHDLQAACREIGDRTGRHPYKRFVVCR</sequence>
<evidence type="ECO:0000313" key="3">
    <source>
        <dbReference type="Proteomes" id="UP001499987"/>
    </source>
</evidence>
<keyword evidence="3" id="KW-1185">Reference proteome</keyword>
<dbReference type="Pfam" id="PF00753">
    <property type="entry name" value="Lactamase_B"/>
    <property type="match status" value="1"/>
</dbReference>
<accession>A0ABP4DXC4</accession>
<reference evidence="3" key="1">
    <citation type="journal article" date="2019" name="Int. J. Syst. Evol. Microbiol.">
        <title>The Global Catalogue of Microorganisms (GCM) 10K type strain sequencing project: providing services to taxonomists for standard genome sequencing and annotation.</title>
        <authorList>
            <consortium name="The Broad Institute Genomics Platform"/>
            <consortium name="The Broad Institute Genome Sequencing Center for Infectious Disease"/>
            <person name="Wu L."/>
            <person name="Ma J."/>
        </authorList>
    </citation>
    <scope>NUCLEOTIDE SEQUENCE [LARGE SCALE GENOMIC DNA]</scope>
    <source>
        <strain evidence="3">JCM 13002</strain>
    </source>
</reference>
<organism evidence="2 3">
    <name type="scientific">Kitasatospora arboriphila</name>
    <dbReference type="NCBI Taxonomy" id="258052"/>
    <lineage>
        <taxon>Bacteria</taxon>
        <taxon>Bacillati</taxon>
        <taxon>Actinomycetota</taxon>
        <taxon>Actinomycetes</taxon>
        <taxon>Kitasatosporales</taxon>
        <taxon>Streptomycetaceae</taxon>
        <taxon>Kitasatospora</taxon>
    </lineage>
</organism>
<dbReference type="EMBL" id="BAAALD010000007">
    <property type="protein sequence ID" value="GAA1073656.1"/>
    <property type="molecule type" value="Genomic_DNA"/>
</dbReference>
<dbReference type="InterPro" id="IPR050855">
    <property type="entry name" value="NDM-1-like"/>
</dbReference>
<dbReference type="InterPro" id="IPR036866">
    <property type="entry name" value="RibonucZ/Hydroxyglut_hydro"/>
</dbReference>
<comment type="caution">
    <text evidence="2">The sequence shown here is derived from an EMBL/GenBank/DDBJ whole genome shotgun (WGS) entry which is preliminary data.</text>
</comment>
<dbReference type="Gene3D" id="3.60.15.10">
    <property type="entry name" value="Ribonuclease Z/Hydroxyacylglutathione hydrolase-like"/>
    <property type="match status" value="1"/>
</dbReference>
<protein>
    <recommendedName>
        <fullName evidence="1">Metallo-beta-lactamase domain-containing protein</fullName>
    </recommendedName>
</protein>
<dbReference type="SUPFAM" id="SSF56281">
    <property type="entry name" value="Metallo-hydrolase/oxidoreductase"/>
    <property type="match status" value="1"/>
</dbReference>
<dbReference type="InterPro" id="IPR001279">
    <property type="entry name" value="Metallo-B-lactamas"/>
</dbReference>